<reference evidence="2" key="1">
    <citation type="submission" date="2018-07" db="EMBL/GenBank/DDBJ databases">
        <authorList>
            <person name="Ashton P.M."/>
            <person name="Dallman T."/>
            <person name="Nair S."/>
            <person name="De Pinna E."/>
            <person name="Peters T."/>
            <person name="Grant K."/>
        </authorList>
    </citation>
    <scope>NUCLEOTIDE SEQUENCE</scope>
    <source>
        <strain evidence="2">296838</strain>
    </source>
</reference>
<protein>
    <submittedName>
        <fullName evidence="2">Host specificity protein J</fullName>
    </submittedName>
</protein>
<organism evidence="2">
    <name type="scientific">Salmonella enterica subsp. enterica serovar Chester</name>
    <dbReference type="NCBI Taxonomy" id="149386"/>
    <lineage>
        <taxon>Bacteria</taxon>
        <taxon>Pseudomonadati</taxon>
        <taxon>Pseudomonadota</taxon>
        <taxon>Gammaproteobacteria</taxon>
        <taxon>Enterobacterales</taxon>
        <taxon>Enterobacteriaceae</taxon>
        <taxon>Salmonella</taxon>
    </lineage>
</organism>
<feature type="non-terminal residue" evidence="2">
    <location>
        <position position="1"/>
    </location>
</feature>
<gene>
    <name evidence="2" type="ORF">DS524_27770</name>
</gene>
<evidence type="ECO:0000313" key="2">
    <source>
        <dbReference type="EMBL" id="EBR9859538.1"/>
    </source>
</evidence>
<accession>A0A5U8SYN8</accession>
<dbReference type="EMBL" id="AAGUAT010000259">
    <property type="protein sequence ID" value="EBR9859538.1"/>
    <property type="molecule type" value="Genomic_DNA"/>
</dbReference>
<evidence type="ECO:0000259" key="1">
    <source>
        <dbReference type="Pfam" id="PF09327"/>
    </source>
</evidence>
<proteinExistence type="predicted"/>
<dbReference type="InterPro" id="IPR053171">
    <property type="entry name" value="Viral_Tip_Attach_Protein"/>
</dbReference>
<dbReference type="PANTHER" id="PTHR36251:SF2">
    <property type="entry name" value="GIFSY-2 PROPHAGE HOST SPECIFICITY PROTEIN J, PHAGE LAMBDA"/>
    <property type="match status" value="1"/>
</dbReference>
<sequence>SGAMKAEIIEVRNYTVTETTALAEKLDAVKVTADDSFAMAQNSIRAQWDMAAGEASVVHDMKVRIRYNGEDYSAGMVIGAELKGGQVSTLIGFNAQQFAFYNPVKKSMDLFMYMKDGQVFMREAFINQAWLNSVVVTDKMESENYVPGKQGFILDAKANKFEFFDGTTTNGTGITAGGIKVYDNNRLTVIIGDISGY</sequence>
<dbReference type="InterPro" id="IPR015406">
    <property type="entry name" value="GpJ_CSF"/>
</dbReference>
<feature type="domain" description="Tip attachment protein J central straight fiber" evidence="1">
    <location>
        <begin position="46"/>
        <end position="173"/>
    </location>
</feature>
<dbReference type="AlphaFoldDB" id="A0A5U8SYN8"/>
<comment type="caution">
    <text evidence="2">The sequence shown here is derived from an EMBL/GenBank/DDBJ whole genome shotgun (WGS) entry which is preliminary data.</text>
</comment>
<dbReference type="Pfam" id="PF09327">
    <property type="entry name" value="Phage_Tail_Tip"/>
    <property type="match status" value="1"/>
</dbReference>
<dbReference type="PANTHER" id="PTHR36251">
    <property type="entry name" value="FELS-1 PROPHAGE HOST SPECIFICITY PROTEIN-RELATED"/>
    <property type="match status" value="1"/>
</dbReference>
<name>A0A5U8SYN8_SALET</name>